<feature type="transmembrane region" description="Helical" evidence="8">
    <location>
        <begin position="228"/>
        <end position="246"/>
    </location>
</feature>
<reference evidence="9 10" key="1">
    <citation type="submission" date="2018-07" db="EMBL/GenBank/DDBJ databases">
        <title>Genomic Encyclopedia of Type Strains, Phase IV (KMG-IV): sequencing the most valuable type-strain genomes for metagenomic binning, comparative biology and taxonomic classification.</title>
        <authorList>
            <person name="Goeker M."/>
        </authorList>
    </citation>
    <scope>NUCLEOTIDE SEQUENCE [LARGE SCALE GENOMIC DNA]</scope>
    <source>
        <strain evidence="9 10">DSM 26407</strain>
    </source>
</reference>
<gene>
    <name evidence="9" type="ORF">DFQ59_1188</name>
</gene>
<dbReference type="InterPro" id="IPR002781">
    <property type="entry name" value="TM_pro_TauE-like"/>
</dbReference>
<name>A0A369BMT3_9GAMM</name>
<evidence type="ECO:0000313" key="10">
    <source>
        <dbReference type="Proteomes" id="UP000252707"/>
    </source>
</evidence>
<evidence type="ECO:0000256" key="3">
    <source>
        <dbReference type="ARBA" id="ARBA00022448"/>
    </source>
</evidence>
<dbReference type="Pfam" id="PF01925">
    <property type="entry name" value="TauE"/>
    <property type="match status" value="1"/>
</dbReference>
<keyword evidence="10" id="KW-1185">Reference proteome</keyword>
<evidence type="ECO:0000256" key="2">
    <source>
        <dbReference type="ARBA" id="ARBA00009142"/>
    </source>
</evidence>
<organism evidence="9 10">
    <name type="scientific">Thioalbus denitrificans</name>
    <dbReference type="NCBI Taxonomy" id="547122"/>
    <lineage>
        <taxon>Bacteria</taxon>
        <taxon>Pseudomonadati</taxon>
        <taxon>Pseudomonadota</taxon>
        <taxon>Gammaproteobacteria</taxon>
        <taxon>Chromatiales</taxon>
        <taxon>Ectothiorhodospiraceae</taxon>
        <taxon>Thioalbus</taxon>
    </lineage>
</organism>
<keyword evidence="3" id="KW-0813">Transport</keyword>
<keyword evidence="5 8" id="KW-0812">Transmembrane</keyword>
<dbReference type="EMBL" id="QPJY01000018">
    <property type="protein sequence ID" value="RCX22395.1"/>
    <property type="molecule type" value="Genomic_DNA"/>
</dbReference>
<keyword evidence="6 8" id="KW-1133">Transmembrane helix</keyword>
<keyword evidence="4 8" id="KW-1003">Cell membrane</keyword>
<comment type="subcellular location">
    <subcellularLocation>
        <location evidence="1 8">Cell membrane</location>
        <topology evidence="1 8">Multi-pass membrane protein</topology>
    </subcellularLocation>
</comment>
<keyword evidence="7 8" id="KW-0472">Membrane</keyword>
<evidence type="ECO:0000256" key="7">
    <source>
        <dbReference type="ARBA" id="ARBA00023136"/>
    </source>
</evidence>
<evidence type="ECO:0000256" key="6">
    <source>
        <dbReference type="ARBA" id="ARBA00022989"/>
    </source>
</evidence>
<protein>
    <recommendedName>
        <fullName evidence="8">Probable membrane transporter protein</fullName>
    </recommendedName>
</protein>
<dbReference type="PANTHER" id="PTHR30269">
    <property type="entry name" value="TRANSMEMBRANE PROTEIN YFCA"/>
    <property type="match status" value="1"/>
</dbReference>
<dbReference type="AlphaFoldDB" id="A0A369BMT3"/>
<feature type="transmembrane region" description="Helical" evidence="8">
    <location>
        <begin position="133"/>
        <end position="157"/>
    </location>
</feature>
<proteinExistence type="inferred from homology"/>
<feature type="transmembrane region" description="Helical" evidence="8">
    <location>
        <begin position="200"/>
        <end position="216"/>
    </location>
</feature>
<dbReference type="PANTHER" id="PTHR30269:SF37">
    <property type="entry name" value="MEMBRANE TRANSPORTER PROTEIN"/>
    <property type="match status" value="1"/>
</dbReference>
<evidence type="ECO:0000256" key="5">
    <source>
        <dbReference type="ARBA" id="ARBA00022692"/>
    </source>
</evidence>
<feature type="transmembrane region" description="Helical" evidence="8">
    <location>
        <begin position="102"/>
        <end position="121"/>
    </location>
</feature>
<dbReference type="Proteomes" id="UP000252707">
    <property type="component" value="Unassembled WGS sequence"/>
</dbReference>
<feature type="transmembrane region" description="Helical" evidence="8">
    <location>
        <begin position="74"/>
        <end position="96"/>
    </location>
</feature>
<evidence type="ECO:0000256" key="8">
    <source>
        <dbReference type="RuleBase" id="RU363041"/>
    </source>
</evidence>
<dbReference type="InterPro" id="IPR052017">
    <property type="entry name" value="TSUP"/>
</dbReference>
<dbReference type="GO" id="GO:0005886">
    <property type="term" value="C:plasma membrane"/>
    <property type="evidence" value="ECO:0007669"/>
    <property type="project" value="UniProtKB-SubCell"/>
</dbReference>
<evidence type="ECO:0000256" key="4">
    <source>
        <dbReference type="ARBA" id="ARBA00022475"/>
    </source>
</evidence>
<accession>A0A369BMT3</accession>
<dbReference type="RefSeq" id="WP_170142227.1">
    <property type="nucleotide sequence ID" value="NZ_QPJY01000018.1"/>
</dbReference>
<evidence type="ECO:0000313" key="9">
    <source>
        <dbReference type="EMBL" id="RCX22395.1"/>
    </source>
</evidence>
<evidence type="ECO:0000256" key="1">
    <source>
        <dbReference type="ARBA" id="ARBA00004651"/>
    </source>
</evidence>
<comment type="similarity">
    <text evidence="2 8">Belongs to the 4-toluene sulfonate uptake permease (TSUP) (TC 2.A.102) family.</text>
</comment>
<sequence length="248" mass="26340">MTELSILLPFLALVALGSYVQTVTGFALGLIVMGAVSVAHLAPIPFTAVVVSIMSLFNTSYSLVRVHREVDRRILLQLAAGMLTGVPLGLWLLTLLDSAATQALRTALGLFLLGACAIFMFRPQPRPRRTGVPGNLFAGLLGGLGGGMFSTAGPPLVYHLYREPVPVPVVRVTLLAAFTFTTLVRLALVWLDGGLSADRLTLGLLCVPVVLAATWAGRRWRPPLSDPALRRLAFALLGVLGLTLVIPA</sequence>
<feature type="transmembrane region" description="Helical" evidence="8">
    <location>
        <begin position="169"/>
        <end position="188"/>
    </location>
</feature>
<feature type="transmembrane region" description="Helical" evidence="8">
    <location>
        <begin position="30"/>
        <end position="53"/>
    </location>
</feature>
<comment type="caution">
    <text evidence="9">The sequence shown here is derived from an EMBL/GenBank/DDBJ whole genome shotgun (WGS) entry which is preliminary data.</text>
</comment>